<gene>
    <name evidence="1" type="ORF">GCM10010470_67050</name>
</gene>
<keyword evidence="2" id="KW-1185">Reference proteome</keyword>
<evidence type="ECO:0000313" key="1">
    <source>
        <dbReference type="EMBL" id="GAA2822645.1"/>
    </source>
</evidence>
<comment type="caution">
    <text evidence="1">The sequence shown here is derived from an EMBL/GenBank/DDBJ whole genome shotgun (WGS) entry which is preliminary data.</text>
</comment>
<evidence type="ECO:0000313" key="2">
    <source>
        <dbReference type="Proteomes" id="UP001500979"/>
    </source>
</evidence>
<dbReference type="EMBL" id="BAAAUX010000053">
    <property type="protein sequence ID" value="GAA2822645.1"/>
    <property type="molecule type" value="Genomic_DNA"/>
</dbReference>
<dbReference type="Proteomes" id="UP001500979">
    <property type="component" value="Unassembled WGS sequence"/>
</dbReference>
<reference evidence="1 2" key="1">
    <citation type="journal article" date="2019" name="Int. J. Syst. Evol. Microbiol.">
        <title>The Global Catalogue of Microorganisms (GCM) 10K type strain sequencing project: providing services to taxonomists for standard genome sequencing and annotation.</title>
        <authorList>
            <consortium name="The Broad Institute Genomics Platform"/>
            <consortium name="The Broad Institute Genome Sequencing Center for Infectious Disease"/>
            <person name="Wu L."/>
            <person name="Ma J."/>
        </authorList>
    </citation>
    <scope>NUCLEOTIDE SEQUENCE [LARGE SCALE GENOMIC DNA]</scope>
    <source>
        <strain evidence="1 2">JCM 9383</strain>
    </source>
</reference>
<organism evidence="1 2">
    <name type="scientific">Saccharopolyspora taberi</name>
    <dbReference type="NCBI Taxonomy" id="60895"/>
    <lineage>
        <taxon>Bacteria</taxon>
        <taxon>Bacillati</taxon>
        <taxon>Actinomycetota</taxon>
        <taxon>Actinomycetes</taxon>
        <taxon>Pseudonocardiales</taxon>
        <taxon>Pseudonocardiaceae</taxon>
        <taxon>Saccharopolyspora</taxon>
    </lineage>
</organism>
<proteinExistence type="predicted"/>
<protein>
    <submittedName>
        <fullName evidence="1">Helix-turn-helix transcriptional regulator</fullName>
    </submittedName>
</protein>
<sequence length="349" mass="38391">MPEIASVRRALLRHESGKSTPKRADDLYVQVYALAYAKQPDELFGHLRPVPSADGTFGVRSHKFIPAYLGEEIQALIEAVDAQPTTVGWAECHRAEIAIDPGPGADQGLRGVLYVFGWGVAVLHVIEPLRPASVAELALWRRRTHRSARKLLSAYLSALMDSEVIAPYVLTCLWLHDSAWSGDDLHTAMRLLCMPRALLGVGEDEHDGGLAHAEAIEKRLFRDGFAPADHVDCGVDGVSIGWASWSGVAYYPVNARAALTEEDLATCELLAQALWCLCNQVSEQVRAGVDPVLPAGHNWRWLRGRRAEITNAGATEPQQLRALRNAVLETSELSRMLGETVELLREIEQ</sequence>
<name>A0ABN3VRF6_9PSEU</name>
<accession>A0ABN3VRF6</accession>